<dbReference type="InParanoid" id="A0A7J7E2J2"/>
<dbReference type="EMBL" id="JAAARO010000001">
    <property type="protein sequence ID" value="KAF5752882.1"/>
    <property type="molecule type" value="Genomic_DNA"/>
</dbReference>
<organism evidence="2 3">
    <name type="scientific">Tripterygium wilfordii</name>
    <name type="common">Thunder God vine</name>
    <dbReference type="NCBI Taxonomy" id="458696"/>
    <lineage>
        <taxon>Eukaryota</taxon>
        <taxon>Viridiplantae</taxon>
        <taxon>Streptophyta</taxon>
        <taxon>Embryophyta</taxon>
        <taxon>Tracheophyta</taxon>
        <taxon>Spermatophyta</taxon>
        <taxon>Magnoliopsida</taxon>
        <taxon>eudicotyledons</taxon>
        <taxon>Gunneridae</taxon>
        <taxon>Pentapetalae</taxon>
        <taxon>rosids</taxon>
        <taxon>fabids</taxon>
        <taxon>Celastrales</taxon>
        <taxon>Celastraceae</taxon>
        <taxon>Tripterygium</taxon>
    </lineage>
</organism>
<gene>
    <name evidence="2" type="ORF">HS088_TW01G00800</name>
</gene>
<evidence type="ECO:0000313" key="3">
    <source>
        <dbReference type="Proteomes" id="UP000593562"/>
    </source>
</evidence>
<name>A0A7J7E2J2_TRIWF</name>
<sequence>MICKVEFSTRHNLVRACDWSILQEIYICLIVGFFFIFSKPLLIVYNDFCLLSDLDMQYPGRACARNQSNYLGDVKGGAAICSCTSHSSEIISEARIASESEEHFSNFTTLFVGC</sequence>
<comment type="caution">
    <text evidence="2">The sequence shown here is derived from an EMBL/GenBank/DDBJ whole genome shotgun (WGS) entry which is preliminary data.</text>
</comment>
<dbReference type="Proteomes" id="UP000593562">
    <property type="component" value="Unassembled WGS sequence"/>
</dbReference>
<keyword evidence="1" id="KW-0472">Membrane</keyword>
<reference evidence="2 3" key="1">
    <citation type="journal article" date="2020" name="Nat. Commun.">
        <title>Genome of Tripterygium wilfordii and identification of cytochrome P450 involved in triptolide biosynthesis.</title>
        <authorList>
            <person name="Tu L."/>
            <person name="Su P."/>
            <person name="Zhang Z."/>
            <person name="Gao L."/>
            <person name="Wang J."/>
            <person name="Hu T."/>
            <person name="Zhou J."/>
            <person name="Zhang Y."/>
            <person name="Zhao Y."/>
            <person name="Liu Y."/>
            <person name="Song Y."/>
            <person name="Tong Y."/>
            <person name="Lu Y."/>
            <person name="Yang J."/>
            <person name="Xu C."/>
            <person name="Jia M."/>
            <person name="Peters R.J."/>
            <person name="Huang L."/>
            <person name="Gao W."/>
        </authorList>
    </citation>
    <scope>NUCLEOTIDE SEQUENCE [LARGE SCALE GENOMIC DNA]</scope>
    <source>
        <strain evidence="3">cv. XIE 37</strain>
        <tissue evidence="2">Leaf</tissue>
    </source>
</reference>
<keyword evidence="1" id="KW-0812">Transmembrane</keyword>
<evidence type="ECO:0000256" key="1">
    <source>
        <dbReference type="SAM" id="Phobius"/>
    </source>
</evidence>
<accession>A0A7J7E2J2</accession>
<keyword evidence="3" id="KW-1185">Reference proteome</keyword>
<proteinExistence type="predicted"/>
<evidence type="ECO:0000313" key="2">
    <source>
        <dbReference type="EMBL" id="KAF5752882.1"/>
    </source>
</evidence>
<protein>
    <submittedName>
        <fullName evidence="2">Uncharacterized protein</fullName>
    </submittedName>
</protein>
<feature type="transmembrane region" description="Helical" evidence="1">
    <location>
        <begin position="25"/>
        <end position="45"/>
    </location>
</feature>
<keyword evidence="1" id="KW-1133">Transmembrane helix</keyword>
<dbReference type="AlphaFoldDB" id="A0A7J7E2J2"/>